<name>A0A2I1HLD6_9GLOM</name>
<dbReference type="Proteomes" id="UP000234323">
    <property type="component" value="Unassembled WGS sequence"/>
</dbReference>
<proteinExistence type="predicted"/>
<dbReference type="InterPro" id="IPR025476">
    <property type="entry name" value="Helitron_helicase-like"/>
</dbReference>
<feature type="compositionally biased region" description="Basic and acidic residues" evidence="1">
    <location>
        <begin position="1"/>
        <end position="28"/>
    </location>
</feature>
<evidence type="ECO:0000313" key="3">
    <source>
        <dbReference type="EMBL" id="PKY59698.1"/>
    </source>
</evidence>
<organism evidence="3 4">
    <name type="scientific">Rhizophagus irregularis</name>
    <dbReference type="NCBI Taxonomy" id="588596"/>
    <lineage>
        <taxon>Eukaryota</taxon>
        <taxon>Fungi</taxon>
        <taxon>Fungi incertae sedis</taxon>
        <taxon>Mucoromycota</taxon>
        <taxon>Glomeromycotina</taxon>
        <taxon>Glomeromycetes</taxon>
        <taxon>Glomerales</taxon>
        <taxon>Glomeraceae</taxon>
        <taxon>Rhizophagus</taxon>
    </lineage>
</organism>
<evidence type="ECO:0000256" key="1">
    <source>
        <dbReference type="SAM" id="MobiDB-lite"/>
    </source>
</evidence>
<dbReference type="PANTHER" id="PTHR45786">
    <property type="entry name" value="DNA BINDING PROTEIN-LIKE"/>
    <property type="match status" value="1"/>
</dbReference>
<dbReference type="AlphaFoldDB" id="A0A2I1HLD6"/>
<feature type="domain" description="Helitron helicase-like" evidence="2">
    <location>
        <begin position="198"/>
        <end position="263"/>
    </location>
</feature>
<accession>A0A2I1HLD6</accession>
<gene>
    <name evidence="3" type="ORF">RhiirA4_482672</name>
</gene>
<keyword evidence="4" id="KW-1185">Reference proteome</keyword>
<sequence length="292" mass="34348">MNNETPKERQKRLQRERQQQKRQSDKENMVPPQHCGAKMWLGREILDGAPLEEMIHVHITGAAGVYTFHIHRAMYYRIGTLLPDPETQPQFAQIYISIIPIMKYKIDQLSLQNFNKCCMIYFSSGWKFAKILDLKLVITNNRTNDTRHYNIPSASEVARWHPNIPKHDDKSIHIHDENMSEASGEDEENDKCITAMNYIAYRLQVSHPGKALTLHWYGRLFQQWIVDMYAMIEQTHLNYLRHNQKQIQAELYSGLQDAINSGDNLDNELYYHQLLLVDLDKCTSCTRMEWLL</sequence>
<dbReference type="EMBL" id="LLXI01003713">
    <property type="protein sequence ID" value="PKY59698.1"/>
    <property type="molecule type" value="Genomic_DNA"/>
</dbReference>
<protein>
    <recommendedName>
        <fullName evidence="2">Helitron helicase-like domain-containing protein</fullName>
    </recommendedName>
</protein>
<evidence type="ECO:0000313" key="4">
    <source>
        <dbReference type="Proteomes" id="UP000234323"/>
    </source>
</evidence>
<comment type="caution">
    <text evidence="3">The sequence shown here is derived from an EMBL/GenBank/DDBJ whole genome shotgun (WGS) entry which is preliminary data.</text>
</comment>
<feature type="region of interest" description="Disordered" evidence="1">
    <location>
        <begin position="1"/>
        <end position="33"/>
    </location>
</feature>
<dbReference type="PANTHER" id="PTHR45786:SF74">
    <property type="entry name" value="ATP-DEPENDENT DNA HELICASE"/>
    <property type="match status" value="1"/>
</dbReference>
<evidence type="ECO:0000259" key="2">
    <source>
        <dbReference type="Pfam" id="PF14214"/>
    </source>
</evidence>
<dbReference type="Pfam" id="PF14214">
    <property type="entry name" value="Helitron_like_N"/>
    <property type="match status" value="1"/>
</dbReference>
<reference evidence="3 4" key="1">
    <citation type="submission" date="2015-10" db="EMBL/GenBank/DDBJ databases">
        <title>Genome analyses suggest a sexual origin of heterokaryosis in a supposedly ancient asexual fungus.</title>
        <authorList>
            <person name="Ropars J."/>
            <person name="Sedzielewska K."/>
            <person name="Noel J."/>
            <person name="Charron P."/>
            <person name="Farinelli L."/>
            <person name="Marton T."/>
            <person name="Kruger M."/>
            <person name="Pelin A."/>
            <person name="Brachmann A."/>
            <person name="Corradi N."/>
        </authorList>
    </citation>
    <scope>NUCLEOTIDE SEQUENCE [LARGE SCALE GENOMIC DNA]</scope>
    <source>
        <strain evidence="3 4">A4</strain>
    </source>
</reference>